<sequence>MARHRTRNAMGEVHGAFVRDAVQVDVPAHLEALLAALEAKGNVKMDPNERKGMFPLAIPLAKDAQTGEVLALLRWPQTDRSHTMPVISLHNTCGVALKAQDATQMLHRMLVEEDVAVDGGEQSFRPVAEAIGYLGAEFYTKGDFARGKLPHLAAYITKHVGYFPDVCESLVQHHLDKGDTMSAMITVDWYTSRFPHWGSPQVFSAKLYQRLGRLEEARDEARKALLKPWWTLGDDWVSVMNLAEFENEDAESLHEKIFHLQNQEKLQAKLTNQDTAVATAEDEAMWVLDKEVSRGSEAEWDSTRRMLAAKFEEKGRTDMASFVLLE</sequence>
<proteinExistence type="predicted"/>
<name>A0A6U9QMN9_9CHLO</name>
<dbReference type="EMBL" id="HBIS01003528">
    <property type="protein sequence ID" value="CAE0609360.1"/>
    <property type="molecule type" value="Transcribed_RNA"/>
</dbReference>
<dbReference type="AlphaFoldDB" id="A0A6U9QMN9"/>
<organism evidence="1">
    <name type="scientific">Picocystis salinarum</name>
    <dbReference type="NCBI Taxonomy" id="88271"/>
    <lineage>
        <taxon>Eukaryota</taxon>
        <taxon>Viridiplantae</taxon>
        <taxon>Chlorophyta</taxon>
        <taxon>Picocystophyceae</taxon>
        <taxon>Picocystales</taxon>
        <taxon>Picocystaceae</taxon>
        <taxon>Picocystis</taxon>
    </lineage>
</organism>
<accession>A0A6U9QMN9</accession>
<dbReference type="EMBL" id="HBIS01003529">
    <property type="protein sequence ID" value="CAE0609361.1"/>
    <property type="molecule type" value="Transcribed_RNA"/>
</dbReference>
<dbReference type="PANTHER" id="PTHR35115">
    <property type="entry name" value="CYCLIN DELTA-3"/>
    <property type="match status" value="1"/>
</dbReference>
<reference evidence="1" key="1">
    <citation type="submission" date="2021-01" db="EMBL/GenBank/DDBJ databases">
        <authorList>
            <person name="Corre E."/>
            <person name="Pelletier E."/>
            <person name="Niang G."/>
            <person name="Scheremetjew M."/>
            <person name="Finn R."/>
            <person name="Kale V."/>
            <person name="Holt S."/>
            <person name="Cochrane G."/>
            <person name="Meng A."/>
            <person name="Brown T."/>
            <person name="Cohen L."/>
        </authorList>
    </citation>
    <scope>NUCLEOTIDE SEQUENCE</scope>
    <source>
        <strain evidence="1">CCMP1897</strain>
    </source>
</reference>
<dbReference type="PANTHER" id="PTHR35115:SF1">
    <property type="entry name" value="PROTEIN IN CHLOROPLAST ATPASE BIOGENESIS, CHLOROPLASTIC"/>
    <property type="match status" value="1"/>
</dbReference>
<gene>
    <name evidence="1" type="ORF">PSAL00342_LOCUS3179</name>
    <name evidence="2" type="ORF">PSAL00342_LOCUS3180</name>
</gene>
<protein>
    <submittedName>
        <fullName evidence="1">Uncharacterized protein</fullName>
    </submittedName>
</protein>
<evidence type="ECO:0000313" key="2">
    <source>
        <dbReference type="EMBL" id="CAE0609361.1"/>
    </source>
</evidence>
<evidence type="ECO:0000313" key="1">
    <source>
        <dbReference type="EMBL" id="CAE0609360.1"/>
    </source>
</evidence>
<dbReference type="InterPro" id="IPR045287">
    <property type="entry name" value="PAB"/>
</dbReference>